<evidence type="ECO:0000256" key="7">
    <source>
        <dbReference type="RuleBase" id="RU369099"/>
    </source>
</evidence>
<feature type="chain" id="PRO_5009133483" description="Endoplasmic reticulum lectin" evidence="8">
    <location>
        <begin position="22"/>
        <end position="413"/>
    </location>
</feature>
<dbReference type="PANTHER" id="PTHR15414">
    <property type="entry name" value="OS-9-RELATED"/>
    <property type="match status" value="1"/>
</dbReference>
<feature type="domain" description="MRH" evidence="9">
    <location>
        <begin position="98"/>
        <end position="250"/>
    </location>
</feature>
<name>A0A1E3NSA0_9ASCO</name>
<evidence type="ECO:0000256" key="8">
    <source>
        <dbReference type="SAM" id="SignalP"/>
    </source>
</evidence>
<evidence type="ECO:0000256" key="4">
    <source>
        <dbReference type="ARBA" id="ARBA00022734"/>
    </source>
</evidence>
<keyword evidence="7" id="KW-0472">Membrane</keyword>
<proteinExistence type="inferred from homology"/>
<dbReference type="EMBL" id="KV454001">
    <property type="protein sequence ID" value="ODQ49005.1"/>
    <property type="molecule type" value="Genomic_DNA"/>
</dbReference>
<evidence type="ECO:0000256" key="2">
    <source>
        <dbReference type="ARBA" id="ARBA00009918"/>
    </source>
</evidence>
<keyword evidence="5 7" id="KW-0256">Endoplasmic reticulum</keyword>
<reference evidence="10 11" key="1">
    <citation type="journal article" date="2016" name="Proc. Natl. Acad. Sci. U.S.A.">
        <title>Comparative genomics of biotechnologically important yeasts.</title>
        <authorList>
            <person name="Riley R."/>
            <person name="Haridas S."/>
            <person name="Wolfe K.H."/>
            <person name="Lopes M.R."/>
            <person name="Hittinger C.T."/>
            <person name="Goeker M."/>
            <person name="Salamov A.A."/>
            <person name="Wisecaver J.H."/>
            <person name="Long T.M."/>
            <person name="Calvey C.H."/>
            <person name="Aerts A.L."/>
            <person name="Barry K.W."/>
            <person name="Choi C."/>
            <person name="Clum A."/>
            <person name="Coughlan A.Y."/>
            <person name="Deshpande S."/>
            <person name="Douglass A.P."/>
            <person name="Hanson S.J."/>
            <person name="Klenk H.-P."/>
            <person name="LaButti K.M."/>
            <person name="Lapidus A."/>
            <person name="Lindquist E.A."/>
            <person name="Lipzen A.M."/>
            <person name="Meier-Kolthoff J.P."/>
            <person name="Ohm R.A."/>
            <person name="Otillar R.P."/>
            <person name="Pangilinan J.L."/>
            <person name="Peng Y."/>
            <person name="Rokas A."/>
            <person name="Rosa C.A."/>
            <person name="Scheuner C."/>
            <person name="Sibirny A.A."/>
            <person name="Slot J.C."/>
            <person name="Stielow J.B."/>
            <person name="Sun H."/>
            <person name="Kurtzman C.P."/>
            <person name="Blackwell M."/>
            <person name="Grigoriev I.V."/>
            <person name="Jeffries T.W."/>
        </authorList>
    </citation>
    <scope>NUCLEOTIDE SEQUENCE [LARGE SCALE GENOMIC DNA]</scope>
    <source>
        <strain evidence="10 11">NRRL Y-2026</strain>
    </source>
</reference>
<evidence type="ECO:0000256" key="1">
    <source>
        <dbReference type="ARBA" id="ARBA00004367"/>
    </source>
</evidence>
<dbReference type="GO" id="GO:0005788">
    <property type="term" value="C:endoplasmic reticulum lumen"/>
    <property type="evidence" value="ECO:0007669"/>
    <property type="project" value="UniProtKB-UniRule"/>
</dbReference>
<feature type="signal peptide" evidence="8">
    <location>
        <begin position="1"/>
        <end position="21"/>
    </location>
</feature>
<keyword evidence="3 8" id="KW-0732">Signal</keyword>
<protein>
    <recommendedName>
        <fullName evidence="7">Endoplasmic reticulum lectin</fullName>
    </recommendedName>
    <alternativeName>
        <fullName evidence="7">Protein OS-9 homolog</fullName>
    </alternativeName>
</protein>
<dbReference type="AlphaFoldDB" id="A0A1E3NSA0"/>
<dbReference type="GO" id="GO:0030246">
    <property type="term" value="F:carbohydrate binding"/>
    <property type="evidence" value="ECO:0007669"/>
    <property type="project" value="UniProtKB-UniRule"/>
</dbReference>
<evidence type="ECO:0000259" key="9">
    <source>
        <dbReference type="PROSITE" id="PS51914"/>
    </source>
</evidence>
<keyword evidence="4 7" id="KW-0430">Lectin</keyword>
<dbReference type="PANTHER" id="PTHR15414:SF0">
    <property type="entry name" value="ENDOPLASMIC RETICULUM LECTIN 1"/>
    <property type="match status" value="1"/>
</dbReference>
<dbReference type="GO" id="GO:0030970">
    <property type="term" value="P:retrograde protein transport, ER to cytosol"/>
    <property type="evidence" value="ECO:0007669"/>
    <property type="project" value="TreeGrafter"/>
</dbReference>
<dbReference type="OrthoDB" id="448954at2759"/>
<dbReference type="RefSeq" id="XP_019020118.1">
    <property type="nucleotide sequence ID" value="XM_019163682.1"/>
</dbReference>
<dbReference type="InterPro" id="IPR009011">
    <property type="entry name" value="Man6P_isomerase_rcpt-bd_dom_sf"/>
</dbReference>
<evidence type="ECO:0000256" key="3">
    <source>
        <dbReference type="ARBA" id="ARBA00022729"/>
    </source>
</evidence>
<comment type="subcellular location">
    <subcellularLocation>
        <location evidence="1 7">Endoplasmic reticulum membrane</location>
        <topology evidence="1 7">Peripheral membrane protein</topology>
        <orientation evidence="1 7">Lumenal side</orientation>
    </subcellularLocation>
</comment>
<dbReference type="GeneID" id="30180369"/>
<dbReference type="GO" id="GO:0005789">
    <property type="term" value="C:endoplasmic reticulum membrane"/>
    <property type="evidence" value="ECO:0007669"/>
    <property type="project" value="UniProtKB-SubCell"/>
</dbReference>
<evidence type="ECO:0000313" key="10">
    <source>
        <dbReference type="EMBL" id="ODQ49005.1"/>
    </source>
</evidence>
<accession>A0A1E3NSA0</accession>
<dbReference type="STRING" id="763406.A0A1E3NSA0"/>
<dbReference type="InterPro" id="IPR044865">
    <property type="entry name" value="MRH_dom"/>
</dbReference>
<keyword evidence="6" id="KW-1015">Disulfide bond</keyword>
<dbReference type="SUPFAM" id="SSF50911">
    <property type="entry name" value="Mannose 6-phosphate receptor domain"/>
    <property type="match status" value="1"/>
</dbReference>
<dbReference type="InterPro" id="IPR045149">
    <property type="entry name" value="OS-9-like"/>
</dbReference>
<organism evidence="10 11">
    <name type="scientific">Pichia membranifaciens NRRL Y-2026</name>
    <dbReference type="NCBI Taxonomy" id="763406"/>
    <lineage>
        <taxon>Eukaryota</taxon>
        <taxon>Fungi</taxon>
        <taxon>Dikarya</taxon>
        <taxon>Ascomycota</taxon>
        <taxon>Saccharomycotina</taxon>
        <taxon>Pichiomycetes</taxon>
        <taxon>Pichiales</taxon>
        <taxon>Pichiaceae</taxon>
        <taxon>Pichia</taxon>
    </lineage>
</organism>
<evidence type="ECO:0000256" key="5">
    <source>
        <dbReference type="ARBA" id="ARBA00022824"/>
    </source>
</evidence>
<comment type="similarity">
    <text evidence="2 7">Belongs to the OS-9 family.</text>
</comment>
<dbReference type="PROSITE" id="PS51914">
    <property type="entry name" value="MRH"/>
    <property type="match status" value="1"/>
</dbReference>
<evidence type="ECO:0000313" key="11">
    <source>
        <dbReference type="Proteomes" id="UP000094455"/>
    </source>
</evidence>
<comment type="function">
    <text evidence="7">Lectin involved in the quality control of the secretory pathway. As a member of the endoplasmic reticulum-associated degradation lumenal (ERAD-L) surveillance system, targets misfolded endoplasmic reticulum lumenal glycoproteins for degradation.</text>
</comment>
<dbReference type="Proteomes" id="UP000094455">
    <property type="component" value="Unassembled WGS sequence"/>
</dbReference>
<keyword evidence="11" id="KW-1185">Reference proteome</keyword>
<gene>
    <name evidence="10" type="ORF">PICMEDRAFT_70588</name>
</gene>
<sequence>MHMPQKVLLALILNYPQLTSCGTNYDKNYLVIKHNEASDFLGYSEDHSNSTLYKVRADNIDYKCWIPFVLDDEETARKHDMDNIQTELKKREAISVIKNFNFQWRDRFVSRNGGYWSYQLRFDYDIRQYHDMGARRENGEPMTVDFKLAAWTDHDQDISLFSKPSYQMTDEKNPYKSELDFEMRTSEDGKKYVTQRIANGEICDLTGLPRSVTISYLCNDKVTVPTIRNVHEWKTCEYSLELESDYFCGHDMWTLPKELISNNVDCYPDMFQGIVSRTFDFEKMSLKPLTGGIFMGWEGENAVKFDLILTKNYKIKDEDSEDDETNNSHYHHLLMDISLGFQTLIRNVQLWRGSERIKWDTIFKLVTELYDIDRSYVGNIQLEQDENGYIVSSFTDEQVPEQSNFVDSEVRVS</sequence>
<evidence type="ECO:0000256" key="6">
    <source>
        <dbReference type="ARBA" id="ARBA00023157"/>
    </source>
</evidence>
<dbReference type="Gene3D" id="2.70.130.10">
    <property type="entry name" value="Mannose-6-phosphate receptor binding domain"/>
    <property type="match status" value="1"/>
</dbReference>
<dbReference type="GO" id="GO:0030968">
    <property type="term" value="P:endoplasmic reticulum unfolded protein response"/>
    <property type="evidence" value="ECO:0007669"/>
    <property type="project" value="UniProtKB-UniRule"/>
</dbReference>